<sequence length="136" mass="15338">MDGQHEDSEEDPDFVDSDNDLGFEEDDVEYNRKGKMVPERASKDHNHGSERTFHFIPTPRVSSEAQMSGLKSGPLETICTPSVFVDVPTNYVNLDNVIDDLVYMENAESASRRLSRAKKRQCMKQMASAGPSIRKQ</sequence>
<dbReference type="AlphaFoldDB" id="A0A8S0S4C7"/>
<accession>A0A8S0S4C7</accession>
<feature type="region of interest" description="Disordered" evidence="1">
    <location>
        <begin position="1"/>
        <end position="68"/>
    </location>
</feature>
<comment type="caution">
    <text evidence="2">The sequence shown here is derived from an EMBL/GenBank/DDBJ whole genome shotgun (WGS) entry which is preliminary data.</text>
</comment>
<dbReference type="Proteomes" id="UP000594638">
    <property type="component" value="Unassembled WGS sequence"/>
</dbReference>
<dbReference type="EMBL" id="CACTIH010003868">
    <property type="protein sequence ID" value="CAA2986556.1"/>
    <property type="molecule type" value="Genomic_DNA"/>
</dbReference>
<keyword evidence="3" id="KW-1185">Reference proteome</keyword>
<evidence type="ECO:0000313" key="2">
    <source>
        <dbReference type="EMBL" id="CAA2986556.1"/>
    </source>
</evidence>
<dbReference type="OrthoDB" id="927204at2759"/>
<proteinExistence type="predicted"/>
<feature type="compositionally biased region" description="Basic and acidic residues" evidence="1">
    <location>
        <begin position="29"/>
        <end position="53"/>
    </location>
</feature>
<feature type="compositionally biased region" description="Acidic residues" evidence="1">
    <location>
        <begin position="7"/>
        <end position="28"/>
    </location>
</feature>
<dbReference type="Gramene" id="OE9A095358T1">
    <property type="protein sequence ID" value="OE9A095358C1"/>
    <property type="gene ID" value="OE9A095358"/>
</dbReference>
<gene>
    <name evidence="2" type="ORF">OLEA9_A095358</name>
</gene>
<evidence type="ECO:0000313" key="3">
    <source>
        <dbReference type="Proteomes" id="UP000594638"/>
    </source>
</evidence>
<organism evidence="2 3">
    <name type="scientific">Olea europaea subsp. europaea</name>
    <dbReference type="NCBI Taxonomy" id="158383"/>
    <lineage>
        <taxon>Eukaryota</taxon>
        <taxon>Viridiplantae</taxon>
        <taxon>Streptophyta</taxon>
        <taxon>Embryophyta</taxon>
        <taxon>Tracheophyta</taxon>
        <taxon>Spermatophyta</taxon>
        <taxon>Magnoliopsida</taxon>
        <taxon>eudicotyledons</taxon>
        <taxon>Gunneridae</taxon>
        <taxon>Pentapetalae</taxon>
        <taxon>asterids</taxon>
        <taxon>lamiids</taxon>
        <taxon>Lamiales</taxon>
        <taxon>Oleaceae</taxon>
        <taxon>Oleeae</taxon>
        <taxon>Olea</taxon>
    </lineage>
</organism>
<evidence type="ECO:0000256" key="1">
    <source>
        <dbReference type="SAM" id="MobiDB-lite"/>
    </source>
</evidence>
<reference evidence="2 3" key="1">
    <citation type="submission" date="2019-12" db="EMBL/GenBank/DDBJ databases">
        <authorList>
            <person name="Alioto T."/>
            <person name="Alioto T."/>
            <person name="Gomez Garrido J."/>
        </authorList>
    </citation>
    <scope>NUCLEOTIDE SEQUENCE [LARGE SCALE GENOMIC DNA]</scope>
</reference>
<name>A0A8S0S4C7_OLEEU</name>
<protein>
    <submittedName>
        <fullName evidence="2">Uncharacterized protein</fullName>
    </submittedName>
</protein>